<dbReference type="KEGG" id="ccro:CMC5_047470"/>
<dbReference type="PANTHER" id="PTHR11575">
    <property type="entry name" value="5'-NUCLEOTIDASE-RELATED"/>
    <property type="match status" value="1"/>
</dbReference>
<dbReference type="Pfam" id="PF00149">
    <property type="entry name" value="Metallophos"/>
    <property type="match status" value="1"/>
</dbReference>
<keyword evidence="1" id="KW-0732">Signal</keyword>
<dbReference type="GO" id="GO:0008768">
    <property type="term" value="F:UDP-sugar diphosphatase activity"/>
    <property type="evidence" value="ECO:0007669"/>
    <property type="project" value="TreeGrafter"/>
</dbReference>
<organism evidence="6">
    <name type="scientific">Chondromyces crocatus</name>
    <dbReference type="NCBI Taxonomy" id="52"/>
    <lineage>
        <taxon>Bacteria</taxon>
        <taxon>Pseudomonadati</taxon>
        <taxon>Myxococcota</taxon>
        <taxon>Polyangia</taxon>
        <taxon>Polyangiales</taxon>
        <taxon>Polyangiaceae</taxon>
        <taxon>Chondromyces</taxon>
    </lineage>
</organism>
<dbReference type="STRING" id="52.CMC5_047470"/>
<comment type="similarity">
    <text evidence="2">Belongs to the 5'-nucleotidase family.</text>
</comment>
<dbReference type="InterPro" id="IPR008334">
    <property type="entry name" value="5'-Nucleotdase_C"/>
</dbReference>
<reference evidence="6" key="1">
    <citation type="journal article" date="2006" name="Chem. Biol.">
        <title>Molecular and biochemical studies of chondramide formation-highly cytotoxic natural products from Chondromyces crocatus Cm c5.</title>
        <authorList>
            <person name="Rachid S."/>
            <person name="Krug D."/>
            <person name="Kunze B."/>
            <person name="Kochems I."/>
            <person name="Scharfe M."/>
            <person name="Zabriskie T.M."/>
            <person name="Blocker H."/>
            <person name="Muller R."/>
        </authorList>
    </citation>
    <scope>NUCLEOTIDE SEQUENCE</scope>
    <source>
        <strain evidence="6">Cmc5</strain>
    </source>
</reference>
<keyword evidence="2" id="KW-0547">Nucleotide-binding</keyword>
<dbReference type="GO" id="GO:0030288">
    <property type="term" value="C:outer membrane-bounded periplasmic space"/>
    <property type="evidence" value="ECO:0007669"/>
    <property type="project" value="TreeGrafter"/>
</dbReference>
<dbReference type="GO" id="GO:0009166">
    <property type="term" value="P:nucleotide catabolic process"/>
    <property type="evidence" value="ECO:0007669"/>
    <property type="project" value="InterPro"/>
</dbReference>
<name>Q0VZ66_CHOCO</name>
<feature type="domain" description="5'-Nucleotidase C-terminal" evidence="4">
    <location>
        <begin position="319"/>
        <end position="449"/>
    </location>
</feature>
<dbReference type="EMBL" id="AM179409">
    <property type="protein sequence ID" value="CAJ46696.1"/>
    <property type="molecule type" value="Genomic_DNA"/>
</dbReference>
<dbReference type="InterPro" id="IPR004843">
    <property type="entry name" value="Calcineurin-like_PHP"/>
</dbReference>
<evidence type="ECO:0000259" key="3">
    <source>
        <dbReference type="Pfam" id="PF00149"/>
    </source>
</evidence>
<dbReference type="PRINTS" id="PR01607">
    <property type="entry name" value="APYRASEFAMLY"/>
</dbReference>
<dbReference type="Gene3D" id="3.90.780.10">
    <property type="entry name" value="5'-Nucleotidase, C-terminal domain"/>
    <property type="match status" value="1"/>
</dbReference>
<evidence type="ECO:0000313" key="7">
    <source>
        <dbReference type="Proteomes" id="UP000067626"/>
    </source>
</evidence>
<feature type="domain" description="Calcineurin-like phosphoesterase" evidence="3">
    <location>
        <begin position="34"/>
        <end position="237"/>
    </location>
</feature>
<proteinExistence type="inferred from homology"/>
<accession>Q0VZ66</accession>
<keyword evidence="2 5" id="KW-0378">Hydrolase</keyword>
<dbReference type="Pfam" id="PF02872">
    <property type="entry name" value="5_nucleotid_C"/>
    <property type="match status" value="1"/>
</dbReference>
<gene>
    <name evidence="5" type="primary">ushA</name>
    <name evidence="5" type="ORF">CMC5_047470</name>
</gene>
<dbReference type="GO" id="GO:0000166">
    <property type="term" value="F:nucleotide binding"/>
    <property type="evidence" value="ECO:0007669"/>
    <property type="project" value="UniProtKB-KW"/>
</dbReference>
<evidence type="ECO:0000256" key="2">
    <source>
        <dbReference type="RuleBase" id="RU362119"/>
    </source>
</evidence>
<dbReference type="SUPFAM" id="SSF56300">
    <property type="entry name" value="Metallo-dependent phosphatases"/>
    <property type="match status" value="1"/>
</dbReference>
<keyword evidence="7" id="KW-1185">Reference proteome</keyword>
<dbReference type="RefSeq" id="WP_050432501.1">
    <property type="nucleotide sequence ID" value="NZ_CP012159.1"/>
</dbReference>
<protein>
    <submittedName>
        <fullName evidence="5">5'-nucleotidase</fullName>
        <ecNumber evidence="5">3.1.3.5</ecNumber>
    </submittedName>
    <submittedName>
        <fullName evidence="6">Putative nucleotidase-2',3'-cyclic phosphodiesterase</fullName>
    </submittedName>
</protein>
<evidence type="ECO:0000259" key="4">
    <source>
        <dbReference type="Pfam" id="PF02872"/>
    </source>
</evidence>
<dbReference type="SUPFAM" id="SSF55816">
    <property type="entry name" value="5'-nucleotidase (syn. UDP-sugar hydrolase), C-terminal domain"/>
    <property type="match status" value="1"/>
</dbReference>
<dbReference type="OrthoDB" id="9803927at2"/>
<dbReference type="Proteomes" id="UP000067626">
    <property type="component" value="Chromosome"/>
</dbReference>
<evidence type="ECO:0000256" key="1">
    <source>
        <dbReference type="ARBA" id="ARBA00022729"/>
    </source>
</evidence>
<dbReference type="Gene3D" id="3.60.21.10">
    <property type="match status" value="1"/>
</dbReference>
<sequence length="492" mass="53726">MTQQAAPADAITLLVVDSEEEVRGAGVDHVVDFTVIQLNDVYEAAPVEGGRYGGLARVATLRKQLEAENPNLLMVMVGDFLAPSVISATTGDAGQHMIEALNAAGLTHAAVGNHEFDLTEDDFLLRVEESRFRWVVSNVKNAAGQPYANVHEHDVVKFTNASGEAVRVALLGVCIDMVKKPWVQYQDPIETARAKVNALANQADVFLALTHLTLDHDKQLGIEVPRLDVLLGGHEHEAAKAIVGADATPIYKADSNARSAFVHHFRFDTQTRVTKLFSRLVHIDASFADEPETAAAVDRWVNITLDTLRAQGYDPDEVVGYAPEPLIGYEADVRSRVTNLTKLIIETFLAEVPQADVAILPSGLVRIDGIIPEGDITYFDVVRIFPIGGRLSFLNMPGPMLRTLLQVGDGAAGTGAHQLRANIDPDGNGGWWIKGEPFDENRTYKVVFSEVPASAFAYAPFKGTGTTKIYDTREMRAVLADRLRQDLRKDRA</sequence>
<evidence type="ECO:0000313" key="5">
    <source>
        <dbReference type="EMBL" id="AKT40591.1"/>
    </source>
</evidence>
<reference evidence="5 7" key="2">
    <citation type="submission" date="2015-07" db="EMBL/GenBank/DDBJ databases">
        <title>Genome analysis of myxobacterium Chondromyces crocatus Cm c5 reveals a high potential for natural compound synthesis and the genetic basis for the loss of fruiting body formation.</title>
        <authorList>
            <person name="Zaburannyi N."/>
            <person name="Bunk B."/>
            <person name="Maier J."/>
            <person name="Overmann J."/>
            <person name="Mueller R."/>
        </authorList>
    </citation>
    <scope>NUCLEOTIDE SEQUENCE [LARGE SCALE GENOMIC DNA]</scope>
    <source>
        <strain evidence="5 7">Cm c5</strain>
    </source>
</reference>
<dbReference type="EC" id="3.1.3.5" evidence="5"/>
<dbReference type="InterPro" id="IPR006179">
    <property type="entry name" value="5_nucleotidase/apyrase"/>
</dbReference>
<dbReference type="InterPro" id="IPR029052">
    <property type="entry name" value="Metallo-depent_PP-like"/>
</dbReference>
<dbReference type="InterPro" id="IPR036907">
    <property type="entry name" value="5'-Nucleotdase_C_sf"/>
</dbReference>
<evidence type="ECO:0000313" key="6">
    <source>
        <dbReference type="EMBL" id="CAJ46696.1"/>
    </source>
</evidence>
<dbReference type="GO" id="GO:0008253">
    <property type="term" value="F:5'-nucleotidase activity"/>
    <property type="evidence" value="ECO:0007669"/>
    <property type="project" value="UniProtKB-EC"/>
</dbReference>
<dbReference type="EMBL" id="CP012159">
    <property type="protein sequence ID" value="AKT40591.1"/>
    <property type="molecule type" value="Genomic_DNA"/>
</dbReference>
<dbReference type="PANTHER" id="PTHR11575:SF24">
    <property type="entry name" value="5'-NUCLEOTIDASE"/>
    <property type="match status" value="1"/>
</dbReference>
<dbReference type="AlphaFoldDB" id="Q0VZ66"/>